<feature type="transmembrane region" description="Helical" evidence="2">
    <location>
        <begin position="79"/>
        <end position="96"/>
    </location>
</feature>
<dbReference type="HOGENOM" id="CLU_064904_0_0_2"/>
<protein>
    <submittedName>
        <fullName evidence="3">Uncharacterized protein</fullName>
    </submittedName>
</protein>
<dbReference type="AlphaFoldDB" id="L0K653"/>
<feature type="compositionally biased region" description="Acidic residues" evidence="1">
    <location>
        <begin position="313"/>
        <end position="329"/>
    </location>
</feature>
<keyword evidence="3" id="KW-0614">Plasmid</keyword>
<name>L0K653_9EURY</name>
<dbReference type="RefSeq" id="WP_015323446.1">
    <property type="nucleotide sequence ID" value="NC_019976.1"/>
</dbReference>
<keyword evidence="2" id="KW-0472">Membrane</keyword>
<feature type="transmembrane region" description="Helical" evidence="2">
    <location>
        <begin position="21"/>
        <end position="45"/>
    </location>
</feature>
<dbReference type="Proteomes" id="UP000010878">
    <property type="component" value="Plasmid 2"/>
</dbReference>
<evidence type="ECO:0000256" key="1">
    <source>
        <dbReference type="SAM" id="MobiDB-lite"/>
    </source>
</evidence>
<dbReference type="KEGG" id="nou:Natoc_4325"/>
<gene>
    <name evidence="3" type="ORF">Natoc_4325</name>
</gene>
<reference evidence="3 4" key="1">
    <citation type="submission" date="2012-11" db="EMBL/GenBank/DDBJ databases">
        <title>FINISHED of Natronococcus occultus SP4, DSM 3396.</title>
        <authorList>
            <consortium name="DOE Joint Genome Institute"/>
            <person name="Eisen J."/>
            <person name="Huntemann M."/>
            <person name="Wei C.-L."/>
            <person name="Han J."/>
            <person name="Detter J.C."/>
            <person name="Han C."/>
            <person name="Tapia R."/>
            <person name="Chen A."/>
            <person name="Kyrpides N."/>
            <person name="Mavromatis K."/>
            <person name="Markowitz V."/>
            <person name="Szeto E."/>
            <person name="Ivanova N."/>
            <person name="Mikhailova N."/>
            <person name="Ovchinnikova G."/>
            <person name="Pagani I."/>
            <person name="Pati A."/>
            <person name="Goodwin L."/>
            <person name="Nordberg H.P."/>
            <person name="Cantor M.N."/>
            <person name="Hua S.X."/>
            <person name="Woyke T."/>
            <person name="Eisen J."/>
            <person name="Klenk H.-P."/>
            <person name="Klenk H.-P."/>
        </authorList>
    </citation>
    <scope>NUCLEOTIDE SEQUENCE [LARGE SCALE GENOMIC DNA]</scope>
    <source>
        <strain evidence="3 4">SP4</strain>
        <plasmid evidence="4">Plasmid 2</plasmid>
    </source>
</reference>
<sequence>MVLYFLKATGVFLRTLPFVALRVVVGLLFGLATVVYFGIVGWLVLTLLDAGTVSGPIGAIGLLVATLLFLVAMRFARRYVLYIVAAGHIAVIAHIVDTGETPSNQLAFGTGQVRSHFAEANALFVVDQLVTAAIRQFNNRAVSLSNLASFVPTLKNILTVLRKTIGLAASYIDEAIIAYVFIAEEEDNWRAARDGVVLDAKCWRSVLGSTLLIVLGMYAVAFVLLLALAPLAAVFGNLSPTFELLGWVGVAAIGLTVYLGVLKPWVKTVVITTFLIESRELTPDSRTAELIERRSKKFRELTAKADAAATDEYPTEEPSDGELPAEEPT</sequence>
<evidence type="ECO:0000313" key="4">
    <source>
        <dbReference type="Proteomes" id="UP000010878"/>
    </source>
</evidence>
<dbReference type="OrthoDB" id="204636at2157"/>
<organism evidence="3 4">
    <name type="scientific">Natronococcus occultus SP4</name>
    <dbReference type="NCBI Taxonomy" id="694430"/>
    <lineage>
        <taxon>Archaea</taxon>
        <taxon>Methanobacteriati</taxon>
        <taxon>Methanobacteriota</taxon>
        <taxon>Stenosarchaea group</taxon>
        <taxon>Halobacteria</taxon>
        <taxon>Halobacteriales</taxon>
        <taxon>Natrialbaceae</taxon>
        <taxon>Natronococcus</taxon>
    </lineage>
</organism>
<feature type="transmembrane region" description="Helical" evidence="2">
    <location>
        <begin position="51"/>
        <end position="72"/>
    </location>
</feature>
<geneLocation type="plasmid" evidence="3">
    <name>2</name>
</geneLocation>
<evidence type="ECO:0000256" key="2">
    <source>
        <dbReference type="SAM" id="Phobius"/>
    </source>
</evidence>
<keyword evidence="2" id="KW-1133">Transmembrane helix</keyword>
<keyword evidence="4" id="KW-1185">Reference proteome</keyword>
<accession>L0K653</accession>
<feature type="region of interest" description="Disordered" evidence="1">
    <location>
        <begin position="304"/>
        <end position="329"/>
    </location>
</feature>
<evidence type="ECO:0000313" key="3">
    <source>
        <dbReference type="EMBL" id="AGB40015.1"/>
    </source>
</evidence>
<keyword evidence="2" id="KW-0812">Transmembrane</keyword>
<dbReference type="GeneID" id="14406051"/>
<feature type="transmembrane region" description="Helical" evidence="2">
    <location>
        <begin position="211"/>
        <end position="232"/>
    </location>
</feature>
<feature type="transmembrane region" description="Helical" evidence="2">
    <location>
        <begin position="244"/>
        <end position="262"/>
    </location>
</feature>
<proteinExistence type="predicted"/>
<dbReference type="EMBL" id="CP003931">
    <property type="protein sequence ID" value="AGB40015.1"/>
    <property type="molecule type" value="Genomic_DNA"/>
</dbReference>